<dbReference type="RefSeq" id="WP_149111661.1">
    <property type="nucleotide sequence ID" value="NZ_CP042425.1"/>
</dbReference>
<evidence type="ECO:0000256" key="1">
    <source>
        <dbReference type="SAM" id="Phobius"/>
    </source>
</evidence>
<feature type="transmembrane region" description="Helical" evidence="1">
    <location>
        <begin position="129"/>
        <end position="150"/>
    </location>
</feature>
<accession>A0A5C1ACH5</accession>
<dbReference type="Proteomes" id="UP000324974">
    <property type="component" value="Chromosome"/>
</dbReference>
<feature type="transmembrane region" description="Helical" evidence="1">
    <location>
        <begin position="162"/>
        <end position="179"/>
    </location>
</feature>
<feature type="transmembrane region" description="Helical" evidence="1">
    <location>
        <begin position="295"/>
        <end position="314"/>
    </location>
</feature>
<reference evidence="3" key="1">
    <citation type="submission" date="2019-08" db="EMBL/GenBank/DDBJ databases">
        <title>Limnoglobus roseus gen. nov., sp. nov., a novel freshwater planctomycete with a giant genome from the family Gemmataceae.</title>
        <authorList>
            <person name="Kulichevskaya I.S."/>
            <person name="Naumoff D.G."/>
            <person name="Miroshnikov K."/>
            <person name="Ivanova A."/>
            <person name="Philippov D.A."/>
            <person name="Hakobyan A."/>
            <person name="Rijpstra I.C."/>
            <person name="Sinninghe Damste J.S."/>
            <person name="Liesack W."/>
            <person name="Dedysh S.N."/>
        </authorList>
    </citation>
    <scope>NUCLEOTIDE SEQUENCE [LARGE SCALE GENOMIC DNA]</scope>
    <source>
        <strain evidence="3">PX52</strain>
    </source>
</reference>
<keyword evidence="1" id="KW-0472">Membrane</keyword>
<keyword evidence="1" id="KW-0812">Transmembrane</keyword>
<evidence type="ECO:0000313" key="3">
    <source>
        <dbReference type="Proteomes" id="UP000324974"/>
    </source>
</evidence>
<proteinExistence type="predicted"/>
<keyword evidence="1" id="KW-1133">Transmembrane helix</keyword>
<feature type="transmembrane region" description="Helical" evidence="1">
    <location>
        <begin position="334"/>
        <end position="357"/>
    </location>
</feature>
<gene>
    <name evidence="2" type="ORF">PX52LOC_03977</name>
</gene>
<organism evidence="2 3">
    <name type="scientific">Limnoglobus roseus</name>
    <dbReference type="NCBI Taxonomy" id="2598579"/>
    <lineage>
        <taxon>Bacteria</taxon>
        <taxon>Pseudomonadati</taxon>
        <taxon>Planctomycetota</taxon>
        <taxon>Planctomycetia</taxon>
        <taxon>Gemmatales</taxon>
        <taxon>Gemmataceae</taxon>
        <taxon>Limnoglobus</taxon>
    </lineage>
</organism>
<dbReference type="EMBL" id="CP042425">
    <property type="protein sequence ID" value="QEL17001.1"/>
    <property type="molecule type" value="Genomic_DNA"/>
</dbReference>
<feature type="transmembrane region" description="Helical" evidence="1">
    <location>
        <begin position="48"/>
        <end position="70"/>
    </location>
</feature>
<dbReference type="AlphaFoldDB" id="A0A5C1ACH5"/>
<feature type="transmembrane region" description="Helical" evidence="1">
    <location>
        <begin position="488"/>
        <end position="508"/>
    </location>
</feature>
<protein>
    <submittedName>
        <fullName evidence="2">Uncharacterized protein</fullName>
    </submittedName>
</protein>
<sequence length="533" mass="58897">MLAPFFSVAMTAPGRQLTFRRVAVIHVFLVAILTLVTARQPSDEFVSTIAQLLLVLGLVEGAAVIGWRLVQLPKSQALEFLLTSPIQPRRLFLAESLVGITRFALVCLSGFPVLMVLPLAGVVEWPDLFVLLAMPFAWGVVAGLCLTAWIYEPAAVRRIGELLGLFGVLVYLVVGVVAGENLRLWLQQLPDDLGRFLFNAVMFLHTMNPFGVVRYWFAADRRPWLAWERFLDLHLFAVVLFAVVGPRAAFRLRGHFHDRHYKPISSDREAQLELIGDRPLSWWAVRRVMEYSGRVNLWLACGFALVYAAFLVAGDDWPAWMGKLVFMLFESWGGPAMVATALVVLSAVPAVYQFGLWDATVTARCQRLELLLLTDLTARDYAHASFSAAWRRGRGYLVGAAFLWVAMAVSGRAAWWDCLAAAAGAFALWALSFATGYRGFATGNQTNGIASLFTLGLPLALIGLWRVGEHDLASLLPTAATFVPLKTGVTPAWAVGFALTVGLSAWLLRTGLKRCDVDLRKWYDANQGRKSVE</sequence>
<feature type="transmembrane region" description="Helical" evidence="1">
    <location>
        <begin position="449"/>
        <end position="468"/>
    </location>
</feature>
<keyword evidence="3" id="KW-1185">Reference proteome</keyword>
<dbReference type="OrthoDB" id="246958at2"/>
<feature type="transmembrane region" description="Helical" evidence="1">
    <location>
        <begin position="395"/>
        <end position="413"/>
    </location>
</feature>
<evidence type="ECO:0000313" key="2">
    <source>
        <dbReference type="EMBL" id="QEL17001.1"/>
    </source>
</evidence>
<dbReference type="KEGG" id="lrs:PX52LOC_03977"/>
<name>A0A5C1ACH5_9BACT</name>
<feature type="transmembrane region" description="Helical" evidence="1">
    <location>
        <begin position="91"/>
        <end position="117"/>
    </location>
</feature>
<feature type="transmembrane region" description="Helical" evidence="1">
    <location>
        <begin position="419"/>
        <end position="437"/>
    </location>
</feature>